<sequence length="808" mass="90214">MVLQVGQCTTKTNAQHAHSKITNISSGAEISASTDPPNADQDGCRLGETHLSLLVGFPQQDPYSILLPAWGCKSPSIAGPTWSNLGMDLCEICQCIRPRSLTSTAFSSLFQHHESLRNLRKSATECKLCRLLLVVLSSTNGWPAPEDQTETSFGQDLTSKDRESAAITLQKPNGCVKDIGWIPESAKDTFVHLEVKCGNNRAGLLQAFADPNHPRSVPPEIAGRRIYDPASVHSIRTVQNWLASCSNSHSCGPQQGPLEAVAKPTSSIYAATRSTPKRILDLNADGRWSAIRLIEGMNREGVYIALSHHWGESRHFTTTKSTILKHMTRIEIGSLPKTFRHAVKITRALGVRYLWIDSICIVQDDSDDWQRESAVMDLIYCCAHLTIAASSADSDDSGILDTRQKPSGKAVELEYLSEDQNVKRWWITESTTLSNRASDNIDEDVNNSALHSRAWALQERLLSPRIVHYGKHQLIWECNKYTQCENGYLCGPNLSRPGHRLSGLHGNWYKPNDWGGAEVINLSMYWRMEVLTHFSGLCLTFESDRLPSLSGLIAHLRRTTGQNCFAGIWTFRLHEGLIWFVARERDRPGPENSRGDASLPCFPSWSWASTKHIIAYPHFPQLFRSCIDRWKITESLRQGHSSTGGEMRAIILTGLASQAKIGNEDRDRTKFHQVWCMLYSKQYGGNGRVNVWRVLYDEAGNVVGSALLDKPWSSITKVVCLLVASPERDEDQRPEPPFCTAFSLLMVPRGRVNGHKRVGLAAVDLRWAAQGTASLTDWAPSFTLSSSQGTTGNLRLERMQYDVENRLR</sequence>
<dbReference type="Pfam" id="PF06985">
    <property type="entry name" value="HET"/>
    <property type="match status" value="1"/>
</dbReference>
<dbReference type="GeneID" id="54566542"/>
<dbReference type="RefSeq" id="XP_033665916.1">
    <property type="nucleotide sequence ID" value="XM_033813270.1"/>
</dbReference>
<keyword evidence="3" id="KW-1185">Reference proteome</keyword>
<proteinExistence type="predicted"/>
<dbReference type="AlphaFoldDB" id="A0A6A6CCV1"/>
<dbReference type="OrthoDB" id="5347061at2759"/>
<evidence type="ECO:0000259" key="1">
    <source>
        <dbReference type="Pfam" id="PF06985"/>
    </source>
</evidence>
<dbReference type="PANTHER" id="PTHR33112:SF16">
    <property type="entry name" value="HETEROKARYON INCOMPATIBILITY DOMAIN-CONTAINING PROTEIN"/>
    <property type="match status" value="1"/>
</dbReference>
<evidence type="ECO:0000313" key="2">
    <source>
        <dbReference type="EMBL" id="KAF2165027.1"/>
    </source>
</evidence>
<gene>
    <name evidence="2" type="ORF">M409DRAFT_56364</name>
</gene>
<protein>
    <recommendedName>
        <fullName evidence="1">Heterokaryon incompatibility domain-containing protein</fullName>
    </recommendedName>
</protein>
<evidence type="ECO:0000313" key="3">
    <source>
        <dbReference type="Proteomes" id="UP000799537"/>
    </source>
</evidence>
<dbReference type="InterPro" id="IPR010730">
    <property type="entry name" value="HET"/>
</dbReference>
<reference evidence="2" key="1">
    <citation type="journal article" date="2020" name="Stud. Mycol.">
        <title>101 Dothideomycetes genomes: a test case for predicting lifestyles and emergence of pathogens.</title>
        <authorList>
            <person name="Haridas S."/>
            <person name="Albert R."/>
            <person name="Binder M."/>
            <person name="Bloem J."/>
            <person name="Labutti K."/>
            <person name="Salamov A."/>
            <person name="Andreopoulos B."/>
            <person name="Baker S."/>
            <person name="Barry K."/>
            <person name="Bills G."/>
            <person name="Bluhm B."/>
            <person name="Cannon C."/>
            <person name="Castanera R."/>
            <person name="Culley D."/>
            <person name="Daum C."/>
            <person name="Ezra D."/>
            <person name="Gonzalez J."/>
            <person name="Henrissat B."/>
            <person name="Kuo A."/>
            <person name="Liang C."/>
            <person name="Lipzen A."/>
            <person name="Lutzoni F."/>
            <person name="Magnuson J."/>
            <person name="Mondo S."/>
            <person name="Nolan M."/>
            <person name="Ohm R."/>
            <person name="Pangilinan J."/>
            <person name="Park H.-J."/>
            <person name="Ramirez L."/>
            <person name="Alfaro M."/>
            <person name="Sun H."/>
            <person name="Tritt A."/>
            <person name="Yoshinaga Y."/>
            <person name="Zwiers L.-H."/>
            <person name="Turgeon B."/>
            <person name="Goodwin S."/>
            <person name="Spatafora J."/>
            <person name="Crous P."/>
            <person name="Grigoriev I."/>
        </authorList>
    </citation>
    <scope>NUCLEOTIDE SEQUENCE</scope>
    <source>
        <strain evidence="2">ATCC 36951</strain>
    </source>
</reference>
<organism evidence="2 3">
    <name type="scientific">Zasmidium cellare ATCC 36951</name>
    <dbReference type="NCBI Taxonomy" id="1080233"/>
    <lineage>
        <taxon>Eukaryota</taxon>
        <taxon>Fungi</taxon>
        <taxon>Dikarya</taxon>
        <taxon>Ascomycota</taxon>
        <taxon>Pezizomycotina</taxon>
        <taxon>Dothideomycetes</taxon>
        <taxon>Dothideomycetidae</taxon>
        <taxon>Mycosphaerellales</taxon>
        <taxon>Mycosphaerellaceae</taxon>
        <taxon>Zasmidium</taxon>
    </lineage>
</organism>
<dbReference type="PANTHER" id="PTHR33112">
    <property type="entry name" value="DOMAIN PROTEIN, PUTATIVE-RELATED"/>
    <property type="match status" value="1"/>
</dbReference>
<accession>A0A6A6CCV1</accession>
<dbReference type="EMBL" id="ML993602">
    <property type="protein sequence ID" value="KAF2165027.1"/>
    <property type="molecule type" value="Genomic_DNA"/>
</dbReference>
<dbReference type="Proteomes" id="UP000799537">
    <property type="component" value="Unassembled WGS sequence"/>
</dbReference>
<name>A0A6A6CCV1_ZASCE</name>
<feature type="domain" description="Heterokaryon incompatibility" evidence="1">
    <location>
        <begin position="303"/>
        <end position="459"/>
    </location>
</feature>